<dbReference type="RefSeq" id="XP_055896089.1">
    <property type="nucleotide sequence ID" value="XM_056040114.1"/>
</dbReference>
<dbReference type="GO" id="GO:0005525">
    <property type="term" value="F:GTP binding"/>
    <property type="evidence" value="ECO:0007669"/>
    <property type="project" value="UniProtKB-KW"/>
</dbReference>
<evidence type="ECO:0000313" key="8">
    <source>
        <dbReference type="RefSeq" id="XP_055896089.1"/>
    </source>
</evidence>
<dbReference type="Pfam" id="PF04548">
    <property type="entry name" value="AIG1"/>
    <property type="match status" value="1"/>
</dbReference>
<evidence type="ECO:0000313" key="7">
    <source>
        <dbReference type="RefSeq" id="XP_055896088.1"/>
    </source>
</evidence>
<protein>
    <submittedName>
        <fullName evidence="7 8">GTPase IMAP family member 8-like isoform X4</fullName>
    </submittedName>
</protein>
<organism evidence="6 8">
    <name type="scientific">Biomphalaria glabrata</name>
    <name type="common">Bloodfluke planorb</name>
    <name type="synonym">Freshwater snail</name>
    <dbReference type="NCBI Taxonomy" id="6526"/>
    <lineage>
        <taxon>Eukaryota</taxon>
        <taxon>Metazoa</taxon>
        <taxon>Spiralia</taxon>
        <taxon>Lophotrochozoa</taxon>
        <taxon>Mollusca</taxon>
        <taxon>Gastropoda</taxon>
        <taxon>Heterobranchia</taxon>
        <taxon>Euthyneura</taxon>
        <taxon>Panpulmonata</taxon>
        <taxon>Hygrophila</taxon>
        <taxon>Lymnaeoidea</taxon>
        <taxon>Planorbidae</taxon>
        <taxon>Biomphalaria</taxon>
    </lineage>
</organism>
<keyword evidence="3" id="KW-0342">GTP-binding</keyword>
<evidence type="ECO:0000256" key="4">
    <source>
        <dbReference type="SAM" id="Coils"/>
    </source>
</evidence>
<dbReference type="PANTHER" id="PTHR10903">
    <property type="entry name" value="GTPASE, IMAP FAMILY MEMBER-RELATED"/>
    <property type="match status" value="1"/>
</dbReference>
<reference evidence="7 8" key="1">
    <citation type="submission" date="2025-04" db="UniProtKB">
        <authorList>
            <consortium name="RefSeq"/>
        </authorList>
    </citation>
    <scope>IDENTIFICATION</scope>
</reference>
<dbReference type="InterPro" id="IPR045058">
    <property type="entry name" value="GIMA/IAN/Toc"/>
</dbReference>
<keyword evidence="6" id="KW-1185">Reference proteome</keyword>
<dbReference type="AlphaFoldDB" id="A0A9W3B946"/>
<evidence type="ECO:0000256" key="1">
    <source>
        <dbReference type="ARBA" id="ARBA00008535"/>
    </source>
</evidence>
<keyword evidence="2" id="KW-0547">Nucleotide-binding</keyword>
<dbReference type="Proteomes" id="UP001165740">
    <property type="component" value="Chromosome 9"/>
</dbReference>
<sequence length="321" mass="36868">MASANKTQPKIKILLLGKVGAGKSATGNSLSGRVHFDSSNCLTNETISVSKHSEKDVDGYTLVIYDTQGLMDSDLTELTSAEEMMENMRKLIRSSEEISVFLLVYNIAAKFSQEDQKCVSILETTFGKEDFYKRCIIVITKGDHLDEDFKKWLYKQEKHFEQLINKCNGRAVLMCNKISCKEKYEETRQTLIAEILKLNKSSMASYNLQVFMKYEKDRLGFLLDLEMEKSGLKERYEKEIKDIQTQASCTQTYTTREKIMQEIAVLRNNIKIKDNGTGKLKVYLDRLDALERNLPSVRPPDPVYVTQNVRKKDEESTCRVL</sequence>
<dbReference type="GeneID" id="106071755"/>
<evidence type="ECO:0000313" key="6">
    <source>
        <dbReference type="Proteomes" id="UP001165740"/>
    </source>
</evidence>
<dbReference type="Gene3D" id="3.40.50.300">
    <property type="entry name" value="P-loop containing nucleotide triphosphate hydrolases"/>
    <property type="match status" value="1"/>
</dbReference>
<dbReference type="InterPro" id="IPR006703">
    <property type="entry name" value="G_AIG1"/>
</dbReference>
<evidence type="ECO:0000256" key="3">
    <source>
        <dbReference type="ARBA" id="ARBA00023134"/>
    </source>
</evidence>
<keyword evidence="4" id="KW-0175">Coiled coil</keyword>
<dbReference type="SUPFAM" id="SSF52540">
    <property type="entry name" value="P-loop containing nucleoside triphosphate hydrolases"/>
    <property type="match status" value="1"/>
</dbReference>
<dbReference type="PROSITE" id="PS51720">
    <property type="entry name" value="G_AIG1"/>
    <property type="match status" value="1"/>
</dbReference>
<dbReference type="InterPro" id="IPR027417">
    <property type="entry name" value="P-loop_NTPase"/>
</dbReference>
<dbReference type="PANTHER" id="PTHR10903:SF184">
    <property type="entry name" value="GTP-BINDING PROTEIN A"/>
    <property type="match status" value="1"/>
</dbReference>
<accession>A0A9W3B946</accession>
<evidence type="ECO:0000259" key="5">
    <source>
        <dbReference type="PROSITE" id="PS51720"/>
    </source>
</evidence>
<proteinExistence type="inferred from homology"/>
<feature type="domain" description="AIG1-type G" evidence="5">
    <location>
        <begin position="8"/>
        <end position="215"/>
    </location>
</feature>
<name>A0A9W3B946_BIOGL</name>
<dbReference type="RefSeq" id="XP_055896088.1">
    <property type="nucleotide sequence ID" value="XM_056040113.1"/>
</dbReference>
<gene>
    <name evidence="7 8" type="primary">LOC106071755</name>
</gene>
<feature type="coiled-coil region" evidence="4">
    <location>
        <begin position="181"/>
        <end position="242"/>
    </location>
</feature>
<comment type="similarity">
    <text evidence="1">Belongs to the TRAFAC class TrmE-Era-EngA-EngB-Septin-like GTPase superfamily. AIG1/Toc34/Toc159-like paraseptin GTPase family. IAN subfamily.</text>
</comment>
<evidence type="ECO:0000256" key="2">
    <source>
        <dbReference type="ARBA" id="ARBA00022741"/>
    </source>
</evidence>